<dbReference type="EMBL" id="JAIWYP010000010">
    <property type="protein sequence ID" value="KAH3748216.1"/>
    <property type="molecule type" value="Genomic_DNA"/>
</dbReference>
<evidence type="ECO:0000313" key="1">
    <source>
        <dbReference type="EMBL" id="KAH3748216.1"/>
    </source>
</evidence>
<organism evidence="1 2">
    <name type="scientific">Dreissena polymorpha</name>
    <name type="common">Zebra mussel</name>
    <name type="synonym">Mytilus polymorpha</name>
    <dbReference type="NCBI Taxonomy" id="45954"/>
    <lineage>
        <taxon>Eukaryota</taxon>
        <taxon>Metazoa</taxon>
        <taxon>Spiralia</taxon>
        <taxon>Lophotrochozoa</taxon>
        <taxon>Mollusca</taxon>
        <taxon>Bivalvia</taxon>
        <taxon>Autobranchia</taxon>
        <taxon>Heteroconchia</taxon>
        <taxon>Euheterodonta</taxon>
        <taxon>Imparidentia</taxon>
        <taxon>Neoheterodontei</taxon>
        <taxon>Myida</taxon>
        <taxon>Dreissenoidea</taxon>
        <taxon>Dreissenidae</taxon>
        <taxon>Dreissena</taxon>
    </lineage>
</organism>
<comment type="caution">
    <text evidence="1">The sequence shown here is derived from an EMBL/GenBank/DDBJ whole genome shotgun (WGS) entry which is preliminary data.</text>
</comment>
<dbReference type="Proteomes" id="UP000828390">
    <property type="component" value="Unassembled WGS sequence"/>
</dbReference>
<keyword evidence="2" id="KW-1185">Reference proteome</keyword>
<accession>A0A9D4DG32</accession>
<reference evidence="1" key="2">
    <citation type="submission" date="2020-11" db="EMBL/GenBank/DDBJ databases">
        <authorList>
            <person name="McCartney M.A."/>
            <person name="Auch B."/>
            <person name="Kono T."/>
            <person name="Mallez S."/>
            <person name="Becker A."/>
            <person name="Gohl D.M."/>
            <person name="Silverstein K.A.T."/>
            <person name="Koren S."/>
            <person name="Bechman K.B."/>
            <person name="Herman A."/>
            <person name="Abrahante J.E."/>
            <person name="Garbe J."/>
        </authorList>
    </citation>
    <scope>NUCLEOTIDE SEQUENCE</scope>
    <source>
        <strain evidence="1">Duluth1</strain>
        <tissue evidence="1">Whole animal</tissue>
    </source>
</reference>
<name>A0A9D4DG32_DREPO</name>
<dbReference type="AlphaFoldDB" id="A0A9D4DG32"/>
<evidence type="ECO:0000313" key="2">
    <source>
        <dbReference type="Proteomes" id="UP000828390"/>
    </source>
</evidence>
<proteinExistence type="predicted"/>
<reference evidence="1" key="1">
    <citation type="journal article" date="2019" name="bioRxiv">
        <title>The Genome of the Zebra Mussel, Dreissena polymorpha: A Resource for Invasive Species Research.</title>
        <authorList>
            <person name="McCartney M.A."/>
            <person name="Auch B."/>
            <person name="Kono T."/>
            <person name="Mallez S."/>
            <person name="Zhang Y."/>
            <person name="Obille A."/>
            <person name="Becker A."/>
            <person name="Abrahante J.E."/>
            <person name="Garbe J."/>
            <person name="Badalamenti J.P."/>
            <person name="Herman A."/>
            <person name="Mangelson H."/>
            <person name="Liachko I."/>
            <person name="Sullivan S."/>
            <person name="Sone E.D."/>
            <person name="Koren S."/>
            <person name="Silverstein K.A.T."/>
            <person name="Beckman K.B."/>
            <person name="Gohl D.M."/>
        </authorList>
    </citation>
    <scope>NUCLEOTIDE SEQUENCE</scope>
    <source>
        <strain evidence="1">Duluth1</strain>
        <tissue evidence="1">Whole animal</tissue>
    </source>
</reference>
<protein>
    <submittedName>
        <fullName evidence="1">Uncharacterized protein</fullName>
    </submittedName>
</protein>
<sequence>MILAAYGCFISMYGCPNHGGPVDGHALTTESIYRDSYAERQGAAHNEGTCLRKGAYLMHQANVSITVIHI</sequence>
<gene>
    <name evidence="1" type="ORF">DPMN_182654</name>
</gene>